<dbReference type="Proteomes" id="UP001434737">
    <property type="component" value="Chromosome"/>
</dbReference>
<organism evidence="12 13">
    <name type="scientific">Helicobacter mastomyrinus</name>
    <dbReference type="NCBI Taxonomy" id="287948"/>
    <lineage>
        <taxon>Bacteria</taxon>
        <taxon>Pseudomonadati</taxon>
        <taxon>Campylobacterota</taxon>
        <taxon>Epsilonproteobacteria</taxon>
        <taxon>Campylobacterales</taxon>
        <taxon>Helicobacteraceae</taxon>
        <taxon>Helicobacter</taxon>
    </lineage>
</organism>
<dbReference type="Pfam" id="PF00580">
    <property type="entry name" value="UvrD-helicase"/>
    <property type="match status" value="1"/>
</dbReference>
<dbReference type="SUPFAM" id="SSF52540">
    <property type="entry name" value="P-loop containing nucleoside triphosphate hydrolases"/>
    <property type="match status" value="1"/>
</dbReference>
<feature type="domain" description="UvrD-like helicase ATP-binding" evidence="10">
    <location>
        <begin position="1"/>
        <end position="424"/>
    </location>
</feature>
<dbReference type="InterPro" id="IPR000212">
    <property type="entry name" value="DNA_helicase_UvrD/REP"/>
</dbReference>
<reference evidence="12 13" key="1">
    <citation type="submission" date="2024-02" db="EMBL/GenBank/DDBJ databases">
        <title>Genome and pathogenicity analysis of Helicobacter mastomyrinus isolated from mice.</title>
        <authorList>
            <person name="Zhu L."/>
        </authorList>
    </citation>
    <scope>NUCLEOTIDE SEQUENCE [LARGE SCALE GENOMIC DNA]</scope>
    <source>
        <strain evidence="12 13">Hm-17</strain>
    </source>
</reference>
<comment type="catalytic activity">
    <reaction evidence="6">
        <text>Couples ATP hydrolysis with the unwinding of duplex DNA by translocating in the 3'-5' direction.</text>
        <dbReference type="EC" id="5.6.2.4"/>
    </reaction>
</comment>
<keyword evidence="1 9" id="KW-0547">Nucleotide-binding</keyword>
<evidence type="ECO:0000256" key="8">
    <source>
        <dbReference type="ARBA" id="ARBA00048988"/>
    </source>
</evidence>
<keyword evidence="2 9" id="KW-0378">Hydrolase</keyword>
<evidence type="ECO:0000259" key="11">
    <source>
        <dbReference type="PROSITE" id="PS51217"/>
    </source>
</evidence>
<keyword evidence="3 9" id="KW-0347">Helicase</keyword>
<dbReference type="InterPro" id="IPR014017">
    <property type="entry name" value="DNA_helicase_UvrD-like_C"/>
</dbReference>
<evidence type="ECO:0000313" key="12">
    <source>
        <dbReference type="EMBL" id="XAM17805.1"/>
    </source>
</evidence>
<name>A0ABZ3F500_9HELI</name>
<evidence type="ECO:0000256" key="1">
    <source>
        <dbReference type="ARBA" id="ARBA00022741"/>
    </source>
</evidence>
<proteinExistence type="predicted"/>
<comment type="catalytic activity">
    <reaction evidence="8">
        <text>ATP + H2O = ADP + phosphate + H(+)</text>
        <dbReference type="Rhea" id="RHEA:13065"/>
        <dbReference type="ChEBI" id="CHEBI:15377"/>
        <dbReference type="ChEBI" id="CHEBI:15378"/>
        <dbReference type="ChEBI" id="CHEBI:30616"/>
        <dbReference type="ChEBI" id="CHEBI:43474"/>
        <dbReference type="ChEBI" id="CHEBI:456216"/>
        <dbReference type="EC" id="5.6.2.4"/>
    </reaction>
</comment>
<protein>
    <recommendedName>
        <fullName evidence="7">DNA 3'-5' helicase</fullName>
        <ecNumber evidence="7">5.6.2.4</ecNumber>
    </recommendedName>
</protein>
<accession>A0ABZ3F500</accession>
<dbReference type="PANTHER" id="PTHR11070">
    <property type="entry name" value="UVRD / RECB / PCRA DNA HELICASE FAMILY MEMBER"/>
    <property type="match status" value="1"/>
</dbReference>
<evidence type="ECO:0000256" key="4">
    <source>
        <dbReference type="ARBA" id="ARBA00022840"/>
    </source>
</evidence>
<keyword evidence="13" id="KW-1185">Reference proteome</keyword>
<dbReference type="Gene3D" id="3.40.50.300">
    <property type="entry name" value="P-loop containing nucleotide triphosphate hydrolases"/>
    <property type="match status" value="4"/>
</dbReference>
<feature type="binding site" evidence="9">
    <location>
        <begin position="13"/>
        <end position="20"/>
    </location>
    <ligand>
        <name>ATP</name>
        <dbReference type="ChEBI" id="CHEBI:30616"/>
    </ligand>
</feature>
<dbReference type="NCBIfam" id="NF010485">
    <property type="entry name" value="PRK13909.1-2"/>
    <property type="match status" value="1"/>
</dbReference>
<evidence type="ECO:0000256" key="7">
    <source>
        <dbReference type="ARBA" id="ARBA00034808"/>
    </source>
</evidence>
<evidence type="ECO:0000313" key="13">
    <source>
        <dbReference type="Proteomes" id="UP001434737"/>
    </source>
</evidence>
<dbReference type="RefSeq" id="WP_343353377.1">
    <property type="nucleotide sequence ID" value="NZ_CP145316.1"/>
</dbReference>
<evidence type="ECO:0000256" key="5">
    <source>
        <dbReference type="ARBA" id="ARBA00023235"/>
    </source>
</evidence>
<evidence type="ECO:0000256" key="6">
    <source>
        <dbReference type="ARBA" id="ARBA00034617"/>
    </source>
</evidence>
<evidence type="ECO:0000256" key="2">
    <source>
        <dbReference type="ARBA" id="ARBA00022801"/>
    </source>
</evidence>
<dbReference type="PANTHER" id="PTHR11070:SF67">
    <property type="entry name" value="DNA 3'-5' HELICASE"/>
    <property type="match status" value="1"/>
</dbReference>
<dbReference type="EMBL" id="CP145316">
    <property type="protein sequence ID" value="XAM17805.1"/>
    <property type="molecule type" value="Genomic_DNA"/>
</dbReference>
<evidence type="ECO:0000259" key="10">
    <source>
        <dbReference type="PROSITE" id="PS51198"/>
    </source>
</evidence>
<keyword evidence="5" id="KW-0413">Isomerase</keyword>
<dbReference type="InterPro" id="IPR027417">
    <property type="entry name" value="P-loop_NTPase"/>
</dbReference>
<dbReference type="InterPro" id="IPR014016">
    <property type="entry name" value="UvrD-like_ATP-bd"/>
</dbReference>
<dbReference type="Pfam" id="PF13361">
    <property type="entry name" value="UvrD_C"/>
    <property type="match status" value="2"/>
</dbReference>
<evidence type="ECO:0000256" key="9">
    <source>
        <dbReference type="PROSITE-ProRule" id="PRU00560"/>
    </source>
</evidence>
<sequence>MADTQAQFLALKASAGSGKTFNLALRFIYLLFCGAKVHQILTLTFTKKASNEMRHRIYEQLHLLFMSFKQNTYSENLIYKALREKGLSHQMLYERIGVVYNEFIRSNPRITTIDAFFHTVLKKFCWYVGVSVYFEVGNTNQSNIDEIFLKRLHTNQIDEIVEFCFYNGLRIKDFLQLLHNLSLLPTQDIENAFANKADNVSHISFKSIEEAIRVRMKKIDDYIQSVEDGHKSLKKGFYKDSIQAIIDSPNYLLQWSDHSQSKKFDFSAFDNERKEILASIQMYFAKKEQEALKQLEQYFRHFNRAKHIHNSQENVLSFTDVMLKNYELLALNDDRDFFYFRLDDKITHILLDEFQDTSLTQYQILYPLIHEIYSGNGRINDRSLFIVGDEKQSIYMFRGSFAAVFEEATKSFTQENLPFNYRSSQRVIAFNNHTFAKYYKNYIPQECPQDSKKEQGYVRVLEVAADNESLQMQVYNEVEALLHKGADENDIAILVFKNDDASLLKEYINAQNPHIHIITQASASLFEKKEVKILIYALTYIHLHTQLVSQDSNSAEGRARQISNALKLYEKKLCKLLGKSYADSKDIVSKINTIPRSSNMPISQVVLMLIEMFNIAHSACMLFLELSCEYASIESLLDEIPKLQCNAPTQSNNGVKIMTIHKSKGLEFKYVILCDRLSQSQANNNKFIYEYEGTHIKHIYYKMKGRENFDKQYNQALEAHKKRLEREEYNVLYVAFTRAKFGLSIAQKAKGSAFGILQLDTKGDEIPSLCNLQDAQATQVPLYILENMSSFGRQEVFLKYENEQEGILSMEQWHNIIFGNALHSVFEWYLGYGIAQEDVYHILLNRYGFALSDESISQAIKSAIGCIQSETFAALKKGKNIMCEVSYIAEGCLYRIDVLLYDDREWIVLDYKSGAANKETQAEQVKGYMKFLNTLDTKQNKDIRGFIVYPLKKPDGQFCEVHL</sequence>
<dbReference type="PROSITE" id="PS51198">
    <property type="entry name" value="UVRD_HELICASE_ATP_BIND"/>
    <property type="match status" value="1"/>
</dbReference>
<feature type="domain" description="UvrD-like helicase C-terminal" evidence="11">
    <location>
        <begin position="425"/>
        <end position="665"/>
    </location>
</feature>
<dbReference type="EC" id="5.6.2.4" evidence="7"/>
<dbReference type="PROSITE" id="PS51217">
    <property type="entry name" value="UVRD_HELICASE_CTER"/>
    <property type="match status" value="1"/>
</dbReference>
<gene>
    <name evidence="12" type="ORF">V3I05_08955</name>
</gene>
<evidence type="ECO:0000256" key="3">
    <source>
        <dbReference type="ARBA" id="ARBA00022806"/>
    </source>
</evidence>
<keyword evidence="4 9" id="KW-0067">ATP-binding</keyword>